<evidence type="ECO:0000313" key="2">
    <source>
        <dbReference type="Proteomes" id="UP001230207"/>
    </source>
</evidence>
<accession>A0ABU0BZ10</accession>
<dbReference type="Proteomes" id="UP001230207">
    <property type="component" value="Unassembled WGS sequence"/>
</dbReference>
<gene>
    <name evidence="1" type="ORF">QO002_005712</name>
</gene>
<comment type="caution">
    <text evidence="1">The sequence shown here is derived from an EMBL/GenBank/DDBJ whole genome shotgun (WGS) entry which is preliminary data.</text>
</comment>
<reference evidence="1 2" key="1">
    <citation type="submission" date="2023-07" db="EMBL/GenBank/DDBJ databases">
        <title>Genomic Encyclopedia of Type Strains, Phase IV (KMG-IV): sequencing the most valuable type-strain genomes for metagenomic binning, comparative biology and taxonomic classification.</title>
        <authorList>
            <person name="Goeker M."/>
        </authorList>
    </citation>
    <scope>NUCLEOTIDE SEQUENCE [LARGE SCALE GENOMIC DNA]</scope>
    <source>
        <strain evidence="1 2">DSM 1112</strain>
    </source>
</reference>
<dbReference type="EMBL" id="JAUSVF010000003">
    <property type="protein sequence ID" value="MDQ0323506.1"/>
    <property type="molecule type" value="Genomic_DNA"/>
</dbReference>
<proteinExistence type="predicted"/>
<sequence length="88" mass="9951">MSATLSWIAENNRRWVGMLGRHPVATIIQLQEPQGQWLWSENLTKLGGFQRSYSFTDAQKAAEGNVRAWLEGAAEEEFKMRIKGSGAR</sequence>
<name>A0ABU0BZ10_9HYPH</name>
<protein>
    <submittedName>
        <fullName evidence="1">Uncharacterized protein</fullName>
    </submittedName>
</protein>
<dbReference type="RefSeq" id="WP_307236082.1">
    <property type="nucleotide sequence ID" value="NZ_JAUSVF010000003.1"/>
</dbReference>
<evidence type="ECO:0000313" key="1">
    <source>
        <dbReference type="EMBL" id="MDQ0323506.1"/>
    </source>
</evidence>
<keyword evidence="2" id="KW-1185">Reference proteome</keyword>
<organism evidence="1 2">
    <name type="scientific">Pararhizobium capsulatum DSM 1112</name>
    <dbReference type="NCBI Taxonomy" id="1121113"/>
    <lineage>
        <taxon>Bacteria</taxon>
        <taxon>Pseudomonadati</taxon>
        <taxon>Pseudomonadota</taxon>
        <taxon>Alphaproteobacteria</taxon>
        <taxon>Hyphomicrobiales</taxon>
        <taxon>Rhizobiaceae</taxon>
        <taxon>Rhizobium/Agrobacterium group</taxon>
        <taxon>Pararhizobium</taxon>
    </lineage>
</organism>